<sequence>MGEEMDGQEAILSGNTLPHRQNRCNHNSHGCAASTPSVTIHQCVVTIARDLSLLGQAPRPPIMDQPPATARGTAPPLPSDSGRRNAPAEEHVSSSSDEPPNDENDDEDAEEQMEEARGGRRQVLAMGVSCRCRRRPR</sequence>
<proteinExistence type="predicted"/>
<reference evidence="2 3" key="2">
    <citation type="journal article" date="2013" name="Plant Cell Physiol.">
        <title>Rice Annotation Project Database (RAP-DB): an integrative and interactive database for rice genomics.</title>
        <authorList>
            <person name="Sakai H."/>
            <person name="Lee S.S."/>
            <person name="Tanaka T."/>
            <person name="Numa H."/>
            <person name="Kim J."/>
            <person name="Kawahara Y."/>
            <person name="Wakimoto H."/>
            <person name="Yang C.C."/>
            <person name="Iwamoto M."/>
            <person name="Abe T."/>
            <person name="Yamada Y."/>
            <person name="Muto A."/>
            <person name="Inokuchi H."/>
            <person name="Ikemura T."/>
            <person name="Matsumoto T."/>
            <person name="Sasaki T."/>
            <person name="Itoh T."/>
        </authorList>
    </citation>
    <scope>NUCLEOTIDE SEQUENCE [LARGE SCALE GENOMIC DNA]</scope>
    <source>
        <strain evidence="3">cv. Nipponbare</strain>
    </source>
</reference>
<feature type="region of interest" description="Disordered" evidence="1">
    <location>
        <begin position="56"/>
        <end position="137"/>
    </location>
</feature>
<dbReference type="AlphaFoldDB" id="A0A0N7KRV4"/>
<evidence type="ECO:0000256" key="1">
    <source>
        <dbReference type="SAM" id="MobiDB-lite"/>
    </source>
</evidence>
<protein>
    <submittedName>
        <fullName evidence="2">Os10g0445000 protein</fullName>
    </submittedName>
</protein>
<keyword evidence="3" id="KW-1185">Reference proteome</keyword>
<accession>A0A0N7KRV4</accession>
<dbReference type="EMBL" id="AP014966">
    <property type="protein sequence ID" value="BAT11066.1"/>
    <property type="molecule type" value="Genomic_DNA"/>
</dbReference>
<evidence type="ECO:0000313" key="2">
    <source>
        <dbReference type="EMBL" id="BAT11066.1"/>
    </source>
</evidence>
<feature type="compositionally biased region" description="Acidic residues" evidence="1">
    <location>
        <begin position="99"/>
        <end position="113"/>
    </location>
</feature>
<reference evidence="2 3" key="3">
    <citation type="journal article" date="2013" name="Rice">
        <title>Improvement of the Oryza sativa Nipponbare reference genome using next generation sequence and optical map data.</title>
        <authorList>
            <person name="Kawahara Y."/>
            <person name="de la Bastide M."/>
            <person name="Hamilton J.P."/>
            <person name="Kanamori H."/>
            <person name="McCombie W.R."/>
            <person name="Ouyang S."/>
            <person name="Schwartz D.C."/>
            <person name="Tanaka T."/>
            <person name="Wu J."/>
            <person name="Zhou S."/>
            <person name="Childs K.L."/>
            <person name="Davidson R.M."/>
            <person name="Lin H."/>
            <person name="Quesada-Ocampo L."/>
            <person name="Vaillancourt B."/>
            <person name="Sakai H."/>
            <person name="Lee S.S."/>
            <person name="Kim J."/>
            <person name="Numa H."/>
            <person name="Itoh T."/>
            <person name="Buell C.R."/>
            <person name="Matsumoto T."/>
        </authorList>
    </citation>
    <scope>NUCLEOTIDE SEQUENCE [LARGE SCALE GENOMIC DNA]</scope>
    <source>
        <strain evidence="3">cv. Nipponbare</strain>
    </source>
</reference>
<reference evidence="3" key="1">
    <citation type="journal article" date="2005" name="Nature">
        <title>The map-based sequence of the rice genome.</title>
        <authorList>
            <consortium name="International rice genome sequencing project (IRGSP)"/>
            <person name="Matsumoto T."/>
            <person name="Wu J."/>
            <person name="Kanamori H."/>
            <person name="Katayose Y."/>
            <person name="Fujisawa M."/>
            <person name="Namiki N."/>
            <person name="Mizuno H."/>
            <person name="Yamamoto K."/>
            <person name="Antonio B.A."/>
            <person name="Baba T."/>
            <person name="Sakata K."/>
            <person name="Nagamura Y."/>
            <person name="Aoki H."/>
            <person name="Arikawa K."/>
            <person name="Arita K."/>
            <person name="Bito T."/>
            <person name="Chiden Y."/>
            <person name="Fujitsuka N."/>
            <person name="Fukunaka R."/>
            <person name="Hamada M."/>
            <person name="Harada C."/>
            <person name="Hayashi A."/>
            <person name="Hijishita S."/>
            <person name="Honda M."/>
            <person name="Hosokawa S."/>
            <person name="Ichikawa Y."/>
            <person name="Idonuma A."/>
            <person name="Iijima M."/>
            <person name="Ikeda M."/>
            <person name="Ikeno M."/>
            <person name="Ito K."/>
            <person name="Ito S."/>
            <person name="Ito T."/>
            <person name="Ito Y."/>
            <person name="Ito Y."/>
            <person name="Iwabuchi A."/>
            <person name="Kamiya K."/>
            <person name="Karasawa W."/>
            <person name="Kurita K."/>
            <person name="Katagiri S."/>
            <person name="Kikuta A."/>
            <person name="Kobayashi H."/>
            <person name="Kobayashi N."/>
            <person name="Machita K."/>
            <person name="Maehara T."/>
            <person name="Masukawa M."/>
            <person name="Mizubayashi T."/>
            <person name="Mukai Y."/>
            <person name="Nagasaki H."/>
            <person name="Nagata Y."/>
            <person name="Naito S."/>
            <person name="Nakashima M."/>
            <person name="Nakama Y."/>
            <person name="Nakamichi Y."/>
            <person name="Nakamura M."/>
            <person name="Meguro A."/>
            <person name="Negishi M."/>
            <person name="Ohta I."/>
            <person name="Ohta T."/>
            <person name="Okamoto M."/>
            <person name="Ono N."/>
            <person name="Saji S."/>
            <person name="Sakaguchi M."/>
            <person name="Sakai K."/>
            <person name="Shibata M."/>
            <person name="Shimokawa T."/>
            <person name="Song J."/>
            <person name="Takazaki Y."/>
            <person name="Terasawa K."/>
            <person name="Tsugane M."/>
            <person name="Tsuji K."/>
            <person name="Ueda S."/>
            <person name="Waki K."/>
            <person name="Yamagata H."/>
            <person name="Yamamoto M."/>
            <person name="Yamamoto S."/>
            <person name="Yamane H."/>
            <person name="Yoshiki S."/>
            <person name="Yoshihara R."/>
            <person name="Yukawa K."/>
            <person name="Zhong H."/>
            <person name="Yano M."/>
            <person name="Yuan Q."/>
            <person name="Ouyang S."/>
            <person name="Liu J."/>
            <person name="Jones K.M."/>
            <person name="Gansberger K."/>
            <person name="Moffat K."/>
            <person name="Hill J."/>
            <person name="Bera J."/>
            <person name="Fadrosh D."/>
            <person name="Jin S."/>
            <person name="Johri S."/>
            <person name="Kim M."/>
            <person name="Overton L."/>
            <person name="Reardon M."/>
            <person name="Tsitrin T."/>
            <person name="Vuong H."/>
            <person name="Weaver B."/>
            <person name="Ciecko A."/>
            <person name="Tallon L."/>
            <person name="Jackson J."/>
            <person name="Pai G."/>
            <person name="Aken S.V."/>
            <person name="Utterback T."/>
            <person name="Reidmuller S."/>
            <person name="Feldblyum T."/>
            <person name="Hsiao J."/>
            <person name="Zismann V."/>
            <person name="Iobst S."/>
            <person name="de Vazeille A.R."/>
            <person name="Buell C.R."/>
            <person name="Ying K."/>
            <person name="Li Y."/>
            <person name="Lu T."/>
            <person name="Huang Y."/>
            <person name="Zhao Q."/>
            <person name="Feng Q."/>
            <person name="Zhang L."/>
            <person name="Zhu J."/>
            <person name="Weng Q."/>
            <person name="Mu J."/>
            <person name="Lu Y."/>
            <person name="Fan D."/>
            <person name="Liu Y."/>
            <person name="Guan J."/>
            <person name="Zhang Y."/>
            <person name="Yu S."/>
            <person name="Liu X."/>
            <person name="Zhang Y."/>
            <person name="Hong G."/>
            <person name="Han B."/>
            <person name="Choisne N."/>
            <person name="Demange N."/>
            <person name="Orjeda G."/>
            <person name="Samain S."/>
            <person name="Cattolico L."/>
            <person name="Pelletier E."/>
            <person name="Couloux A."/>
            <person name="Segurens B."/>
            <person name="Wincker P."/>
            <person name="D'Hont A."/>
            <person name="Scarpelli C."/>
            <person name="Weissenbach J."/>
            <person name="Salanoubat M."/>
            <person name="Quetier F."/>
            <person name="Yu Y."/>
            <person name="Kim H.R."/>
            <person name="Rambo T."/>
            <person name="Currie J."/>
            <person name="Collura K."/>
            <person name="Luo M."/>
            <person name="Yang T."/>
            <person name="Ammiraju J.S.S."/>
            <person name="Engler F."/>
            <person name="Soderlund C."/>
            <person name="Wing R.A."/>
            <person name="Palmer L.E."/>
            <person name="de la Bastide M."/>
            <person name="Spiegel L."/>
            <person name="Nascimento L."/>
            <person name="Zutavern T."/>
            <person name="O'Shaughnessy A."/>
            <person name="Dike S."/>
            <person name="Dedhia N."/>
            <person name="Preston R."/>
            <person name="Balija V."/>
            <person name="McCombie W.R."/>
            <person name="Chow T."/>
            <person name="Chen H."/>
            <person name="Chung M."/>
            <person name="Chen C."/>
            <person name="Shaw J."/>
            <person name="Wu H."/>
            <person name="Hsiao K."/>
            <person name="Chao Y."/>
            <person name="Chu M."/>
            <person name="Cheng C."/>
            <person name="Hour A."/>
            <person name="Lee P."/>
            <person name="Lin S."/>
            <person name="Lin Y."/>
            <person name="Liou J."/>
            <person name="Liu S."/>
            <person name="Hsing Y."/>
            <person name="Raghuvanshi S."/>
            <person name="Mohanty A."/>
            <person name="Bharti A.K."/>
            <person name="Gaur A."/>
            <person name="Gupta V."/>
            <person name="Kumar D."/>
            <person name="Ravi V."/>
            <person name="Vij S."/>
            <person name="Kapur A."/>
            <person name="Khurana P."/>
            <person name="Khurana P."/>
            <person name="Khurana J.P."/>
            <person name="Tyagi A.K."/>
            <person name="Gaikwad K."/>
            <person name="Singh A."/>
            <person name="Dalal V."/>
            <person name="Srivastava S."/>
            <person name="Dixit A."/>
            <person name="Pal A.K."/>
            <person name="Ghazi I.A."/>
            <person name="Yadav M."/>
            <person name="Pandit A."/>
            <person name="Bhargava A."/>
            <person name="Sureshbabu K."/>
            <person name="Batra K."/>
            <person name="Sharma T.R."/>
            <person name="Mohapatra T."/>
            <person name="Singh N.K."/>
            <person name="Messing J."/>
            <person name="Nelson A.B."/>
            <person name="Fuks G."/>
            <person name="Kavchok S."/>
            <person name="Keizer G."/>
            <person name="Linton E."/>
            <person name="Llaca V."/>
            <person name="Song R."/>
            <person name="Tanyolac B."/>
            <person name="Young S."/>
            <person name="Ho-Il K."/>
            <person name="Hahn J.H."/>
            <person name="Sangsakoo G."/>
            <person name="Vanavichit A."/>
            <person name="de Mattos Luiz.A.T."/>
            <person name="Zimmer P.D."/>
            <person name="Malone G."/>
            <person name="Dellagostin O."/>
            <person name="de Oliveira A.C."/>
            <person name="Bevan M."/>
            <person name="Bancroft I."/>
            <person name="Minx P."/>
            <person name="Cordum H."/>
            <person name="Wilson R."/>
            <person name="Cheng Z."/>
            <person name="Jin W."/>
            <person name="Jiang J."/>
            <person name="Leong S.A."/>
            <person name="Iwama H."/>
            <person name="Gojobori T."/>
            <person name="Itoh T."/>
            <person name="Niimura Y."/>
            <person name="Fujii Y."/>
            <person name="Habara T."/>
            <person name="Sakai H."/>
            <person name="Sato Y."/>
            <person name="Wilson G."/>
            <person name="Kumar K."/>
            <person name="McCouch S."/>
            <person name="Juretic N."/>
            <person name="Hoen D."/>
            <person name="Wright S."/>
            <person name="Bruskiewich R."/>
            <person name="Bureau T."/>
            <person name="Miyao A."/>
            <person name="Hirochika H."/>
            <person name="Nishikawa T."/>
            <person name="Kadowaki K."/>
            <person name="Sugiura M."/>
            <person name="Burr B."/>
            <person name="Sasaki T."/>
        </authorList>
    </citation>
    <scope>NUCLEOTIDE SEQUENCE [LARGE SCALE GENOMIC DNA]</scope>
    <source>
        <strain evidence="3">cv. Nipponbare</strain>
    </source>
</reference>
<dbReference type="SMR" id="A0A0N7KRV4"/>
<dbReference type="PaxDb" id="39947-A0A0N7KRV4"/>
<dbReference type="Proteomes" id="UP000059680">
    <property type="component" value="Chromosome 10"/>
</dbReference>
<gene>
    <name evidence="2" type="ordered locus">Os10g0445000</name>
    <name evidence="2" type="ORF">OSNPB_100445000</name>
</gene>
<name>A0A0N7KRV4_ORYSJ</name>
<dbReference type="InParanoid" id="A0A0N7KRV4"/>
<feature type="compositionally biased region" description="Basic and acidic residues" evidence="1">
    <location>
        <begin position="81"/>
        <end position="92"/>
    </location>
</feature>
<evidence type="ECO:0000313" key="3">
    <source>
        <dbReference type="Proteomes" id="UP000059680"/>
    </source>
</evidence>
<organism evidence="2 3">
    <name type="scientific">Oryza sativa subsp. japonica</name>
    <name type="common">Rice</name>
    <dbReference type="NCBI Taxonomy" id="39947"/>
    <lineage>
        <taxon>Eukaryota</taxon>
        <taxon>Viridiplantae</taxon>
        <taxon>Streptophyta</taxon>
        <taxon>Embryophyta</taxon>
        <taxon>Tracheophyta</taxon>
        <taxon>Spermatophyta</taxon>
        <taxon>Magnoliopsida</taxon>
        <taxon>Liliopsida</taxon>
        <taxon>Poales</taxon>
        <taxon>Poaceae</taxon>
        <taxon>BOP clade</taxon>
        <taxon>Oryzoideae</taxon>
        <taxon>Oryzeae</taxon>
        <taxon>Oryzinae</taxon>
        <taxon>Oryza</taxon>
        <taxon>Oryza sativa</taxon>
    </lineage>
</organism>